<proteinExistence type="predicted"/>
<organism evidence="1 2">
    <name type="scientific">Antricoccus suffuscus</name>
    <dbReference type="NCBI Taxonomy" id="1629062"/>
    <lineage>
        <taxon>Bacteria</taxon>
        <taxon>Bacillati</taxon>
        <taxon>Actinomycetota</taxon>
        <taxon>Actinomycetes</taxon>
        <taxon>Geodermatophilales</taxon>
        <taxon>Antricoccaceae</taxon>
        <taxon>Antricoccus</taxon>
    </lineage>
</organism>
<dbReference type="OrthoDB" id="3338463at2"/>
<dbReference type="EMBL" id="PVUE01000001">
    <property type="protein sequence ID" value="PRZ44329.1"/>
    <property type="molecule type" value="Genomic_DNA"/>
</dbReference>
<name>A0A2T1A6V0_9ACTN</name>
<keyword evidence="2" id="KW-1185">Reference proteome</keyword>
<gene>
    <name evidence="1" type="ORF">CLV47_101455</name>
</gene>
<evidence type="ECO:0000313" key="1">
    <source>
        <dbReference type="EMBL" id="PRZ44329.1"/>
    </source>
</evidence>
<protein>
    <submittedName>
        <fullName evidence="1">Uncharacterized protein</fullName>
    </submittedName>
</protein>
<evidence type="ECO:0000313" key="2">
    <source>
        <dbReference type="Proteomes" id="UP000237752"/>
    </source>
</evidence>
<dbReference type="Proteomes" id="UP000237752">
    <property type="component" value="Unassembled WGS sequence"/>
</dbReference>
<dbReference type="AlphaFoldDB" id="A0A2T1A6V0"/>
<sequence length="328" mass="35703">MSEDVFGEALALIKRTGIRVADGDLDRMLLVLPNRTPLFVMPRTQTASPSPSRIAADVRRAGRRRVLYLLPRLGRALRTAAVSGEVDAVSTEIERVIIRGRDYVTASGPAPAEAQSGRTAWGRWALERVLILATDPMSQMDLASAVGISQQAVSKILRQHPSVWRGSAGWQAEPALLLESLLQEYPGAGGVATHWYHLDPVPQQIRLLAELAEELAITVQTTGDMAADRYAPRRLPTYAAAYSAEAIDLTVAGFVLTDSDQSTLRLQIPRDKTIHPVGKWYRTSRKEPTDAFVDPVLALWDVLHGSGSDSADAAQMLRAAIVNGTLRA</sequence>
<comment type="caution">
    <text evidence="1">The sequence shown here is derived from an EMBL/GenBank/DDBJ whole genome shotgun (WGS) entry which is preliminary data.</text>
</comment>
<reference evidence="1 2" key="1">
    <citation type="submission" date="2018-03" db="EMBL/GenBank/DDBJ databases">
        <title>Genomic Encyclopedia of Archaeal and Bacterial Type Strains, Phase II (KMG-II): from individual species to whole genera.</title>
        <authorList>
            <person name="Goeker M."/>
        </authorList>
    </citation>
    <scope>NUCLEOTIDE SEQUENCE [LARGE SCALE GENOMIC DNA]</scope>
    <source>
        <strain evidence="1 2">DSM 100065</strain>
    </source>
</reference>
<accession>A0A2T1A6V0</accession>
<dbReference type="RefSeq" id="WP_146135256.1">
    <property type="nucleotide sequence ID" value="NZ_PVUE01000001.1"/>
</dbReference>